<dbReference type="EMBL" id="MH536826">
    <property type="protein sequence ID" value="AXH50533.1"/>
    <property type="molecule type" value="Genomic_DNA"/>
</dbReference>
<sequence length="122" mass="14025">MTHTITIPTRRPIMLANDQRRWHWTRVRQAKADMQHEVWAYAKKARIPKLTTPIRVQFTWHIPDQRPRDADGLGPFAKAALDALVQAGLIPDDSWTHVLNVATAINYDPTNPRIDITIEEIA</sequence>
<accession>A0A345L5I1</accession>
<proteinExistence type="predicted"/>
<dbReference type="GO" id="GO:0006310">
    <property type="term" value="P:DNA recombination"/>
    <property type="evidence" value="ECO:0007669"/>
    <property type="project" value="InterPro"/>
</dbReference>
<name>A0A345L5I1_9CAUD</name>
<evidence type="ECO:0000313" key="2">
    <source>
        <dbReference type="Proteomes" id="UP000259467"/>
    </source>
</evidence>
<dbReference type="KEGG" id="vg:54997894"/>
<dbReference type="InterPro" id="IPR036614">
    <property type="entry name" value="RusA-like_sf"/>
</dbReference>
<dbReference type="GO" id="GO:0006281">
    <property type="term" value="P:DNA repair"/>
    <property type="evidence" value="ECO:0007669"/>
    <property type="project" value="InterPro"/>
</dbReference>
<protein>
    <submittedName>
        <fullName evidence="1">RusA-like resolvase</fullName>
    </submittedName>
</protein>
<dbReference type="RefSeq" id="YP_009807019.1">
    <property type="nucleotide sequence ID" value="NC_048019.1"/>
</dbReference>
<dbReference type="Proteomes" id="UP000259467">
    <property type="component" value="Segment"/>
</dbReference>
<evidence type="ECO:0000313" key="1">
    <source>
        <dbReference type="EMBL" id="AXH50533.1"/>
    </source>
</evidence>
<keyword evidence="2" id="KW-1185">Reference proteome</keyword>
<dbReference type="SUPFAM" id="SSF103084">
    <property type="entry name" value="Holliday junction resolvase RusA"/>
    <property type="match status" value="1"/>
</dbReference>
<dbReference type="GeneID" id="54997894"/>
<dbReference type="Gene3D" id="3.30.1330.70">
    <property type="entry name" value="Holliday junction resolvase RusA"/>
    <property type="match status" value="1"/>
</dbReference>
<dbReference type="GO" id="GO:0000287">
    <property type="term" value="F:magnesium ion binding"/>
    <property type="evidence" value="ECO:0007669"/>
    <property type="project" value="InterPro"/>
</dbReference>
<gene>
    <name evidence="1" type="primary">70</name>
    <name evidence="1" type="ORF">SEA_RUTHY_70</name>
</gene>
<organism evidence="1 2">
    <name type="scientific">Gordonia phage Ruthy</name>
    <dbReference type="NCBI Taxonomy" id="2250323"/>
    <lineage>
        <taxon>Viruses</taxon>
        <taxon>Duplodnaviria</taxon>
        <taxon>Heunggongvirae</taxon>
        <taxon>Uroviricota</taxon>
        <taxon>Caudoviricetes</taxon>
        <taxon>Ruthyvirus</taxon>
        <taxon>Ruthyvirus ruthy</taxon>
    </lineage>
</organism>
<reference evidence="2" key="1">
    <citation type="submission" date="2018-06" db="EMBL/GenBank/DDBJ databases">
        <authorList>
            <person name="Zhirakovskaya E."/>
        </authorList>
    </citation>
    <scope>NUCLEOTIDE SEQUENCE [LARGE SCALE GENOMIC DNA]</scope>
</reference>